<name>A0A086CH95_9CHRO</name>
<evidence type="ECO:0000256" key="12">
    <source>
        <dbReference type="RuleBase" id="RU003848"/>
    </source>
</evidence>
<comment type="subcellular location">
    <subcellularLocation>
        <location evidence="11">Cellular thylakoid membrane</location>
        <topology evidence="11">Single-pass membrane protein</topology>
    </subcellularLocation>
    <subcellularLocation>
        <location evidence="10">Endomembrane system</location>
        <topology evidence="10">Single-pass membrane protein</topology>
    </subcellularLocation>
</comment>
<comment type="similarity">
    <text evidence="11 12">Belongs to the ATPase B chain family.</text>
</comment>
<evidence type="ECO:0000256" key="10">
    <source>
        <dbReference type="ARBA" id="ARBA00037847"/>
    </source>
</evidence>
<evidence type="ECO:0000313" key="15">
    <source>
        <dbReference type="Proteomes" id="UP000028922"/>
    </source>
</evidence>
<keyword evidence="8 11" id="KW-0066">ATP synthesis</keyword>
<keyword evidence="11" id="KW-0793">Thylakoid</keyword>
<keyword evidence="1 11" id="KW-0813">Transport</keyword>
<evidence type="ECO:0000256" key="13">
    <source>
        <dbReference type="SAM" id="Coils"/>
    </source>
</evidence>
<feature type="coiled-coil region" evidence="13">
    <location>
        <begin position="63"/>
        <end position="97"/>
    </location>
</feature>
<dbReference type="GO" id="GO:0031676">
    <property type="term" value="C:plasma membrane-derived thylakoid membrane"/>
    <property type="evidence" value="ECO:0007669"/>
    <property type="project" value="UniProtKB-SubCell"/>
</dbReference>
<dbReference type="STRING" id="1527444.ucyna2_00628"/>
<evidence type="ECO:0000256" key="2">
    <source>
        <dbReference type="ARBA" id="ARBA00022547"/>
    </source>
</evidence>
<sequence length="178" mass="19674">MIDSLLLVAESHAENGPLIGLHFDFLESNIFNLTILVGILIFYGRKAIGDTLSERHNAIALSIQEAEKKQQQAITSLAQEEKKLAQAQIEAEKIHKAAQERAIAIKAEILAQNEQDIVRLKETAAADLSSEQERVIAQLKKQIAEQAVVKAEEQLKSKVDNNAQQMLINRSINRLGGS</sequence>
<dbReference type="NCBIfam" id="NF005606">
    <property type="entry name" value="PRK07352.1"/>
    <property type="match status" value="1"/>
</dbReference>
<dbReference type="HAMAP" id="MF_01398">
    <property type="entry name" value="ATP_synth_b_bprime"/>
    <property type="match status" value="1"/>
</dbReference>
<keyword evidence="4 11" id="KW-0375">Hydrogen ion transport</keyword>
<evidence type="ECO:0000256" key="1">
    <source>
        <dbReference type="ARBA" id="ARBA00022448"/>
    </source>
</evidence>
<protein>
    <recommendedName>
        <fullName evidence="11">ATP synthase subunit b</fullName>
    </recommendedName>
    <alternativeName>
        <fullName evidence="11">ATP synthase F(0) sector subunit b</fullName>
    </alternativeName>
    <alternativeName>
        <fullName evidence="11">ATPase subunit I</fullName>
    </alternativeName>
    <alternativeName>
        <fullName evidence="11">F-type ATPase subunit b</fullName>
        <shortName evidence="11">F-ATPase subunit b</shortName>
    </alternativeName>
</protein>
<comment type="subunit">
    <text evidence="11">F-type ATPases have 2 components, F(1) - the catalytic core - and F(0) - the membrane proton channel. F(1) has five subunits: alpha(3), beta(3), gamma(1), delta(1), epsilon(1). F(0) has four main subunits: a(1), b(1), b'(1) and c(10-14). The alpha and beta chains form an alternating ring which encloses part of the gamma chain. F(1) is attached to F(0) by a central stalk formed by the gamma and epsilon chains, while a peripheral stalk is formed by the delta, b and b' chains.</text>
</comment>
<evidence type="ECO:0000313" key="14">
    <source>
        <dbReference type="EMBL" id="KFF41559.1"/>
    </source>
</evidence>
<proteinExistence type="inferred from homology"/>
<keyword evidence="7 11" id="KW-0472">Membrane</keyword>
<dbReference type="EMBL" id="JPSP01000005">
    <property type="protein sequence ID" value="KFF41559.1"/>
    <property type="molecule type" value="Genomic_DNA"/>
</dbReference>
<evidence type="ECO:0000256" key="11">
    <source>
        <dbReference type="HAMAP-Rule" id="MF_01398"/>
    </source>
</evidence>
<evidence type="ECO:0000256" key="9">
    <source>
        <dbReference type="ARBA" id="ARBA00025198"/>
    </source>
</evidence>
<keyword evidence="13" id="KW-0175">Coiled coil</keyword>
<accession>A0A086CH95</accession>
<dbReference type="AlphaFoldDB" id="A0A086CH95"/>
<dbReference type="PATRIC" id="fig|1527444.3.peg.602"/>
<organism evidence="14 15">
    <name type="scientific">Candidatus Atelocyanobacterium thalassa isolate SIO64986</name>
    <dbReference type="NCBI Taxonomy" id="1527444"/>
    <lineage>
        <taxon>Bacteria</taxon>
        <taxon>Bacillati</taxon>
        <taxon>Cyanobacteriota</taxon>
        <taxon>Cyanophyceae</taxon>
        <taxon>Oscillatoriophycideae</taxon>
        <taxon>Chroococcales</taxon>
        <taxon>Aphanothecaceae</taxon>
        <taxon>Candidatus Atelocyanobacterium</taxon>
        <taxon>Candidatus Atelocyanobacterium thalassae</taxon>
    </lineage>
</organism>
<dbReference type="GO" id="GO:0046933">
    <property type="term" value="F:proton-transporting ATP synthase activity, rotational mechanism"/>
    <property type="evidence" value="ECO:0007669"/>
    <property type="project" value="UniProtKB-UniRule"/>
</dbReference>
<evidence type="ECO:0000256" key="4">
    <source>
        <dbReference type="ARBA" id="ARBA00022781"/>
    </source>
</evidence>
<dbReference type="eggNOG" id="COG0711">
    <property type="taxonomic scope" value="Bacteria"/>
</dbReference>
<dbReference type="InterPro" id="IPR002146">
    <property type="entry name" value="ATP_synth_b/b'su_bac/chlpt"/>
</dbReference>
<dbReference type="Proteomes" id="UP000028922">
    <property type="component" value="Unassembled WGS sequence"/>
</dbReference>
<dbReference type="PANTHER" id="PTHR34264:SF3">
    <property type="entry name" value="ATP SYNTHASE SUBUNIT B, CHLOROPLASTIC"/>
    <property type="match status" value="1"/>
</dbReference>
<comment type="function">
    <text evidence="11">Component of the F(0) channel, it forms part of the peripheral stalk, linking F(1) to F(0).</text>
</comment>
<keyword evidence="6 11" id="KW-0406">Ion transport</keyword>
<keyword evidence="14" id="KW-0378">Hydrolase</keyword>
<dbReference type="PANTHER" id="PTHR34264">
    <property type="entry name" value="ATP SYNTHASE SUBUNIT B, CHLOROPLASTIC"/>
    <property type="match status" value="1"/>
</dbReference>
<dbReference type="GO" id="GO:0012505">
    <property type="term" value="C:endomembrane system"/>
    <property type="evidence" value="ECO:0007669"/>
    <property type="project" value="UniProtKB-SubCell"/>
</dbReference>
<dbReference type="Pfam" id="PF00430">
    <property type="entry name" value="ATP-synt_B"/>
    <property type="match status" value="1"/>
</dbReference>
<dbReference type="GO" id="GO:0016787">
    <property type="term" value="F:hydrolase activity"/>
    <property type="evidence" value="ECO:0007669"/>
    <property type="project" value="UniProtKB-KW"/>
</dbReference>
<evidence type="ECO:0000256" key="6">
    <source>
        <dbReference type="ARBA" id="ARBA00023065"/>
    </source>
</evidence>
<keyword evidence="2 11" id="KW-0138">CF(0)</keyword>
<evidence type="ECO:0000256" key="3">
    <source>
        <dbReference type="ARBA" id="ARBA00022692"/>
    </source>
</evidence>
<dbReference type="CDD" id="cd06503">
    <property type="entry name" value="ATP-synt_Fo_b"/>
    <property type="match status" value="1"/>
</dbReference>
<dbReference type="GO" id="GO:0045259">
    <property type="term" value="C:proton-transporting ATP synthase complex"/>
    <property type="evidence" value="ECO:0007669"/>
    <property type="project" value="UniProtKB-KW"/>
</dbReference>
<evidence type="ECO:0000256" key="8">
    <source>
        <dbReference type="ARBA" id="ARBA00023310"/>
    </source>
</evidence>
<comment type="function">
    <text evidence="9 11">F(1)F(0) ATP synthase produces ATP from ADP in the presence of a proton or sodium gradient. F-type ATPases consist of two structural domains, F(1) containing the extramembraneous catalytic core and F(0) containing the membrane proton channel, linked together by a central stalk and a peripheral stalk. During catalysis, ATP synthesis in the catalytic domain of F(1) is coupled via a rotary mechanism of the central stalk subunits to proton translocation.</text>
</comment>
<evidence type="ECO:0000256" key="7">
    <source>
        <dbReference type="ARBA" id="ARBA00023136"/>
    </source>
</evidence>
<reference evidence="14 15" key="1">
    <citation type="submission" date="2014-08" db="EMBL/GenBank/DDBJ databases">
        <title>Comparative genomics reveals surprising divergence of two closely related strains of uncultivated UCYN-A cyanobacteria.</title>
        <authorList>
            <person name="Bombar D."/>
            <person name="Heller P."/>
            <person name="Sanchez-Baracaldo P."/>
            <person name="Carter B.J."/>
            <person name="Zert J.P."/>
        </authorList>
    </citation>
    <scope>NUCLEOTIDE SEQUENCE [LARGE SCALE GENOMIC DNA]</scope>
</reference>
<comment type="caution">
    <text evidence="14">The sequence shown here is derived from an EMBL/GenBank/DDBJ whole genome shotgun (WGS) entry which is preliminary data.</text>
</comment>
<gene>
    <name evidence="11" type="primary">atpF</name>
    <name evidence="14" type="ORF">ucyna2_00628</name>
</gene>
<keyword evidence="3 11" id="KW-0812">Transmembrane</keyword>
<keyword evidence="5 11" id="KW-1133">Transmembrane helix</keyword>
<evidence type="ECO:0000256" key="5">
    <source>
        <dbReference type="ARBA" id="ARBA00022989"/>
    </source>
</evidence>